<dbReference type="AlphaFoldDB" id="A0A1J5PK16"/>
<dbReference type="PANTHER" id="PTHR33751:SF9">
    <property type="entry name" value="CYTOCHROME C4"/>
    <property type="match status" value="1"/>
</dbReference>
<feature type="domain" description="Cytochrome c" evidence="8">
    <location>
        <begin position="119"/>
        <end position="209"/>
    </location>
</feature>
<evidence type="ECO:0000256" key="3">
    <source>
        <dbReference type="ARBA" id="ARBA00022617"/>
    </source>
</evidence>
<dbReference type="SUPFAM" id="SSF46626">
    <property type="entry name" value="Cytochrome c"/>
    <property type="match status" value="2"/>
</dbReference>
<dbReference type="Pfam" id="PF00034">
    <property type="entry name" value="Cytochrom_C"/>
    <property type="match status" value="2"/>
</dbReference>
<evidence type="ECO:0000256" key="2">
    <source>
        <dbReference type="ARBA" id="ARBA00022448"/>
    </source>
</evidence>
<dbReference type="GO" id="GO:0042597">
    <property type="term" value="C:periplasmic space"/>
    <property type="evidence" value="ECO:0007669"/>
    <property type="project" value="UniProtKB-SubCell"/>
</dbReference>
<keyword evidence="2" id="KW-0813">Transport</keyword>
<keyword evidence="7" id="KW-0408">Iron</keyword>
<dbReference type="PIRSF" id="PIRSF000005">
    <property type="entry name" value="Cytochrome_c4"/>
    <property type="match status" value="1"/>
</dbReference>
<dbReference type="GO" id="GO:0005506">
    <property type="term" value="F:iron ion binding"/>
    <property type="evidence" value="ECO:0007669"/>
    <property type="project" value="InterPro"/>
</dbReference>
<evidence type="ECO:0000256" key="4">
    <source>
        <dbReference type="ARBA" id="ARBA00022723"/>
    </source>
</evidence>
<dbReference type="InterPro" id="IPR050597">
    <property type="entry name" value="Cytochrome_c_Oxidase_Subunit"/>
</dbReference>
<keyword evidence="6" id="KW-0249">Electron transport</keyword>
<evidence type="ECO:0000259" key="8">
    <source>
        <dbReference type="PROSITE" id="PS51007"/>
    </source>
</evidence>
<dbReference type="Gene3D" id="1.10.760.10">
    <property type="entry name" value="Cytochrome c-like domain"/>
    <property type="match status" value="2"/>
</dbReference>
<evidence type="ECO:0000256" key="1">
    <source>
        <dbReference type="ARBA" id="ARBA00004418"/>
    </source>
</evidence>
<keyword evidence="5" id="KW-0574">Periplasm</keyword>
<name>A0A1J5PK16_9ZZZZ</name>
<accession>A0A1J5PK16</accession>
<keyword evidence="4" id="KW-0479">Metal-binding</keyword>
<dbReference type="PROSITE" id="PS51007">
    <property type="entry name" value="CYTC"/>
    <property type="match status" value="2"/>
</dbReference>
<organism evidence="9">
    <name type="scientific">mine drainage metagenome</name>
    <dbReference type="NCBI Taxonomy" id="410659"/>
    <lineage>
        <taxon>unclassified sequences</taxon>
        <taxon>metagenomes</taxon>
        <taxon>ecological metagenomes</taxon>
    </lineage>
</organism>
<protein>
    <submittedName>
        <fullName evidence="9">Cytochrome c4</fullName>
    </submittedName>
</protein>
<sequence>MKNTMAFAALAALTAFSPAHADEAVAKGDPAKAQQLVTAVCAACHGADGNSTAPANPNLAGQHAEYITKQLTNFKSGDRKSAIMQGIVTSNNLTPDDMKNLGAYFASQTPKPGAAKDKALVEAGEKIFKGGNSGSGVPACAACHGPAGAGIPVQFPRLAGQHKEYIYTQLNNFRMGERANDGGKMMRMIAAKMTDQEMKAVAEYISGLH</sequence>
<dbReference type="InterPro" id="IPR024167">
    <property type="entry name" value="Cytochrome_c4-like"/>
</dbReference>
<dbReference type="EMBL" id="MLJW01003533">
    <property type="protein sequence ID" value="OIQ71854.1"/>
    <property type="molecule type" value="Genomic_DNA"/>
</dbReference>
<dbReference type="InterPro" id="IPR009056">
    <property type="entry name" value="Cyt_c-like_dom"/>
</dbReference>
<dbReference type="GO" id="GO:0009055">
    <property type="term" value="F:electron transfer activity"/>
    <property type="evidence" value="ECO:0007669"/>
    <property type="project" value="InterPro"/>
</dbReference>
<keyword evidence="3" id="KW-0349">Heme</keyword>
<evidence type="ECO:0000313" key="9">
    <source>
        <dbReference type="EMBL" id="OIQ71854.1"/>
    </source>
</evidence>
<evidence type="ECO:0000256" key="7">
    <source>
        <dbReference type="ARBA" id="ARBA00023004"/>
    </source>
</evidence>
<gene>
    <name evidence="9" type="primary">cycA_10</name>
    <name evidence="9" type="ORF">GALL_465260</name>
</gene>
<feature type="domain" description="Cytochrome c" evidence="8">
    <location>
        <begin position="28"/>
        <end position="109"/>
    </location>
</feature>
<dbReference type="PANTHER" id="PTHR33751">
    <property type="entry name" value="CBB3-TYPE CYTOCHROME C OXIDASE SUBUNIT FIXP"/>
    <property type="match status" value="1"/>
</dbReference>
<dbReference type="InterPro" id="IPR036909">
    <property type="entry name" value="Cyt_c-like_dom_sf"/>
</dbReference>
<proteinExistence type="predicted"/>
<comment type="caution">
    <text evidence="9">The sequence shown here is derived from an EMBL/GenBank/DDBJ whole genome shotgun (WGS) entry which is preliminary data.</text>
</comment>
<evidence type="ECO:0000256" key="5">
    <source>
        <dbReference type="ARBA" id="ARBA00022764"/>
    </source>
</evidence>
<reference evidence="9" key="1">
    <citation type="submission" date="2016-10" db="EMBL/GenBank/DDBJ databases">
        <title>Sequence of Gallionella enrichment culture.</title>
        <authorList>
            <person name="Poehlein A."/>
            <person name="Muehling M."/>
            <person name="Daniel R."/>
        </authorList>
    </citation>
    <scope>NUCLEOTIDE SEQUENCE</scope>
</reference>
<dbReference type="GO" id="GO:0020037">
    <property type="term" value="F:heme binding"/>
    <property type="evidence" value="ECO:0007669"/>
    <property type="project" value="InterPro"/>
</dbReference>
<evidence type="ECO:0000256" key="6">
    <source>
        <dbReference type="ARBA" id="ARBA00022982"/>
    </source>
</evidence>
<comment type="subcellular location">
    <subcellularLocation>
        <location evidence="1">Periplasm</location>
    </subcellularLocation>
</comment>